<evidence type="ECO:0000313" key="2">
    <source>
        <dbReference type="EMBL" id="MFD2680302.1"/>
    </source>
</evidence>
<evidence type="ECO:0000313" key="3">
    <source>
        <dbReference type="Proteomes" id="UP001597506"/>
    </source>
</evidence>
<sequence>MSTDILTTKVEVTRKDCIELMTHLPPYKIAFAFLALFFPVLCIIVFFLNLDDFSATAQSATEWIIIMGATAIIIEIMVFIGYKLTPKFGGRNLYKKLKKNGVNELIISFDKKTKKFLVGPKSIEMIPNSKLQIVSAKRNYLFYFGKGLLSRRFYLPKKTEASQDGMGEEVVKFLSREEKSGKNWGTTEDNIDKKKDN</sequence>
<dbReference type="Proteomes" id="UP001597506">
    <property type="component" value="Unassembled WGS sequence"/>
</dbReference>
<keyword evidence="3" id="KW-1185">Reference proteome</keyword>
<reference evidence="3" key="1">
    <citation type="journal article" date="2019" name="Int. J. Syst. Evol. Microbiol.">
        <title>The Global Catalogue of Microorganisms (GCM) 10K type strain sequencing project: providing services to taxonomists for standard genome sequencing and annotation.</title>
        <authorList>
            <consortium name="The Broad Institute Genomics Platform"/>
            <consortium name="The Broad Institute Genome Sequencing Center for Infectious Disease"/>
            <person name="Wu L."/>
            <person name="Ma J."/>
        </authorList>
    </citation>
    <scope>NUCLEOTIDE SEQUENCE [LARGE SCALE GENOMIC DNA]</scope>
    <source>
        <strain evidence="3">KCTC 3913</strain>
    </source>
</reference>
<evidence type="ECO:0008006" key="4">
    <source>
        <dbReference type="Google" id="ProtNLM"/>
    </source>
</evidence>
<evidence type="ECO:0000256" key="1">
    <source>
        <dbReference type="SAM" id="Phobius"/>
    </source>
</evidence>
<feature type="transmembrane region" description="Helical" evidence="1">
    <location>
        <begin position="60"/>
        <end position="82"/>
    </location>
</feature>
<keyword evidence="1" id="KW-0812">Transmembrane</keyword>
<organism evidence="2 3">
    <name type="scientific">Bacillus seohaeanensis</name>
    <dbReference type="NCBI Taxonomy" id="284580"/>
    <lineage>
        <taxon>Bacteria</taxon>
        <taxon>Bacillati</taxon>
        <taxon>Bacillota</taxon>
        <taxon>Bacilli</taxon>
        <taxon>Bacillales</taxon>
        <taxon>Bacillaceae</taxon>
        <taxon>Bacillus</taxon>
    </lineage>
</organism>
<name>A0ABW5RRT3_9BACI</name>
<accession>A0ABW5RRT3</accession>
<comment type="caution">
    <text evidence="2">The sequence shown here is derived from an EMBL/GenBank/DDBJ whole genome shotgun (WGS) entry which is preliminary data.</text>
</comment>
<keyword evidence="1" id="KW-1133">Transmembrane helix</keyword>
<proteinExistence type="predicted"/>
<keyword evidence="1" id="KW-0472">Membrane</keyword>
<protein>
    <recommendedName>
        <fullName evidence="4">YcxB family protein</fullName>
    </recommendedName>
</protein>
<feature type="transmembrane region" description="Helical" evidence="1">
    <location>
        <begin position="29"/>
        <end position="48"/>
    </location>
</feature>
<dbReference type="EMBL" id="JBHUMF010000014">
    <property type="protein sequence ID" value="MFD2680302.1"/>
    <property type="molecule type" value="Genomic_DNA"/>
</dbReference>
<dbReference type="RefSeq" id="WP_377933612.1">
    <property type="nucleotide sequence ID" value="NZ_JBHUMF010000014.1"/>
</dbReference>
<gene>
    <name evidence="2" type="ORF">ACFSUL_05995</name>
</gene>